<dbReference type="AlphaFoldDB" id="A0AAV4RKV9"/>
<protein>
    <submittedName>
        <fullName evidence="1">Uncharacterized protein</fullName>
    </submittedName>
</protein>
<proteinExistence type="predicted"/>
<keyword evidence="2" id="KW-1185">Reference proteome</keyword>
<evidence type="ECO:0000313" key="2">
    <source>
        <dbReference type="Proteomes" id="UP001054837"/>
    </source>
</evidence>
<gene>
    <name evidence="1" type="ORF">CDAR_467141</name>
</gene>
<name>A0AAV4RKV9_9ARAC</name>
<reference evidence="1 2" key="1">
    <citation type="submission" date="2021-06" db="EMBL/GenBank/DDBJ databases">
        <title>Caerostris darwini draft genome.</title>
        <authorList>
            <person name="Kono N."/>
            <person name="Arakawa K."/>
        </authorList>
    </citation>
    <scope>NUCLEOTIDE SEQUENCE [LARGE SCALE GENOMIC DNA]</scope>
</reference>
<evidence type="ECO:0000313" key="1">
    <source>
        <dbReference type="EMBL" id="GIY21189.1"/>
    </source>
</evidence>
<dbReference type="Proteomes" id="UP001054837">
    <property type="component" value="Unassembled WGS sequence"/>
</dbReference>
<comment type="caution">
    <text evidence="1">The sequence shown here is derived from an EMBL/GenBank/DDBJ whole genome shotgun (WGS) entry which is preliminary data.</text>
</comment>
<dbReference type="EMBL" id="BPLQ01006265">
    <property type="protein sequence ID" value="GIY21189.1"/>
    <property type="molecule type" value="Genomic_DNA"/>
</dbReference>
<organism evidence="1 2">
    <name type="scientific">Caerostris darwini</name>
    <dbReference type="NCBI Taxonomy" id="1538125"/>
    <lineage>
        <taxon>Eukaryota</taxon>
        <taxon>Metazoa</taxon>
        <taxon>Ecdysozoa</taxon>
        <taxon>Arthropoda</taxon>
        <taxon>Chelicerata</taxon>
        <taxon>Arachnida</taxon>
        <taxon>Araneae</taxon>
        <taxon>Araneomorphae</taxon>
        <taxon>Entelegynae</taxon>
        <taxon>Araneoidea</taxon>
        <taxon>Araneidae</taxon>
        <taxon>Caerostris</taxon>
    </lineage>
</organism>
<sequence length="101" mass="11464">MIITQCRFYSITCKLVTITANYCKPGIIPLLNCKRVQSERVSSKERSATANDRVECSSVCCRNNRGVIEMLSDESFCSWNNTSSVSDCTKYWGGEKRCLKF</sequence>
<accession>A0AAV4RKV9</accession>